<dbReference type="PANTHER" id="PTHR43853:SF8">
    <property type="entry name" value="3-KETOACYL-COA THIOLASE, PEROXISOMAL"/>
    <property type="match status" value="1"/>
</dbReference>
<evidence type="ECO:0000259" key="14">
    <source>
        <dbReference type="Pfam" id="PF02803"/>
    </source>
</evidence>
<dbReference type="GO" id="GO:0010124">
    <property type="term" value="P:phenylacetate catabolic process"/>
    <property type="evidence" value="ECO:0007669"/>
    <property type="project" value="TreeGrafter"/>
</dbReference>
<evidence type="ECO:0000313" key="16">
    <source>
        <dbReference type="Proteomes" id="UP000612746"/>
    </source>
</evidence>
<keyword evidence="4 12" id="KW-0808">Transferase</keyword>
<evidence type="ECO:0000256" key="5">
    <source>
        <dbReference type="ARBA" id="ARBA00022832"/>
    </source>
</evidence>
<dbReference type="GO" id="GO:0005777">
    <property type="term" value="C:peroxisome"/>
    <property type="evidence" value="ECO:0007669"/>
    <property type="project" value="UniProtKB-SubCell"/>
</dbReference>
<feature type="active site" description="Proton acceptor" evidence="11">
    <location>
        <position position="372"/>
    </location>
</feature>
<evidence type="ECO:0000256" key="7">
    <source>
        <dbReference type="ARBA" id="ARBA00023098"/>
    </source>
</evidence>
<evidence type="ECO:0000256" key="8">
    <source>
        <dbReference type="ARBA" id="ARBA00023140"/>
    </source>
</evidence>
<evidence type="ECO:0000259" key="13">
    <source>
        <dbReference type="Pfam" id="PF00108"/>
    </source>
</evidence>
<dbReference type="Gene3D" id="3.40.47.10">
    <property type="match status" value="2"/>
</dbReference>
<name>A0A8H7Q9B5_9FUNG</name>
<comment type="catalytic activity">
    <reaction evidence="10">
        <text>an acyl-CoA + acetyl-CoA = a 3-oxoacyl-CoA + CoA</text>
        <dbReference type="Rhea" id="RHEA:21564"/>
        <dbReference type="ChEBI" id="CHEBI:57287"/>
        <dbReference type="ChEBI" id="CHEBI:57288"/>
        <dbReference type="ChEBI" id="CHEBI:58342"/>
        <dbReference type="ChEBI" id="CHEBI:90726"/>
        <dbReference type="EC" id="2.3.1.16"/>
    </reaction>
</comment>
<feature type="active site" description="Proton acceptor" evidence="11">
    <location>
        <position position="402"/>
    </location>
</feature>
<keyword evidence="9 12" id="KW-0012">Acyltransferase</keyword>
<dbReference type="PANTHER" id="PTHR43853">
    <property type="entry name" value="3-KETOACYL-COA THIOLASE, PEROXISOMAL"/>
    <property type="match status" value="1"/>
</dbReference>
<evidence type="ECO:0000256" key="12">
    <source>
        <dbReference type="RuleBase" id="RU003557"/>
    </source>
</evidence>
<evidence type="ECO:0000256" key="6">
    <source>
        <dbReference type="ARBA" id="ARBA00022946"/>
    </source>
</evidence>
<dbReference type="GO" id="GO:0003988">
    <property type="term" value="F:acetyl-CoA C-acyltransferase activity"/>
    <property type="evidence" value="ECO:0007669"/>
    <property type="project" value="UniProtKB-EC"/>
</dbReference>
<comment type="caution">
    <text evidence="15">The sequence shown here is derived from an EMBL/GenBank/DDBJ whole genome shotgun (WGS) entry which is preliminary data.</text>
</comment>
<dbReference type="AlphaFoldDB" id="A0A8H7Q9B5"/>
<dbReference type="InterPro" id="IPR020616">
    <property type="entry name" value="Thiolase_N"/>
</dbReference>
<gene>
    <name evidence="15" type="ORF">INT44_005268</name>
</gene>
<dbReference type="PIRSF" id="PIRSF000429">
    <property type="entry name" value="Ac-CoA_Ac_transf"/>
    <property type="match status" value="1"/>
</dbReference>
<accession>A0A8H7Q9B5</accession>
<reference evidence="15" key="1">
    <citation type="submission" date="2020-12" db="EMBL/GenBank/DDBJ databases">
        <title>Metabolic potential, ecology and presence of endohyphal bacteria is reflected in genomic diversity of Mucoromycotina.</title>
        <authorList>
            <person name="Muszewska A."/>
            <person name="Okrasinska A."/>
            <person name="Steczkiewicz K."/>
            <person name="Drgas O."/>
            <person name="Orlowska M."/>
            <person name="Perlinska-Lenart U."/>
            <person name="Aleksandrzak-Piekarczyk T."/>
            <person name="Szatraj K."/>
            <person name="Zielenkiewicz U."/>
            <person name="Pilsyk S."/>
            <person name="Malc E."/>
            <person name="Mieczkowski P."/>
            <person name="Kruszewska J.S."/>
            <person name="Biernat P."/>
            <person name="Pawlowska J."/>
        </authorList>
    </citation>
    <scope>NUCLEOTIDE SEQUENCE</scope>
    <source>
        <strain evidence="15">WA0000051536</strain>
    </source>
</reference>
<dbReference type="CDD" id="cd00751">
    <property type="entry name" value="thiolase"/>
    <property type="match status" value="1"/>
</dbReference>
<comment type="similarity">
    <text evidence="3 12">Belongs to the thiolase-like superfamily. Thiolase family.</text>
</comment>
<evidence type="ECO:0000256" key="4">
    <source>
        <dbReference type="ARBA" id="ARBA00022679"/>
    </source>
</evidence>
<evidence type="ECO:0000256" key="2">
    <source>
        <dbReference type="ARBA" id="ARBA00004872"/>
    </source>
</evidence>
<evidence type="ECO:0000256" key="3">
    <source>
        <dbReference type="ARBA" id="ARBA00010982"/>
    </source>
</evidence>
<dbReference type="GO" id="GO:0006635">
    <property type="term" value="P:fatty acid beta-oxidation"/>
    <property type="evidence" value="ECO:0007669"/>
    <property type="project" value="TreeGrafter"/>
</dbReference>
<organism evidence="15 16">
    <name type="scientific">Umbelopsis vinacea</name>
    <dbReference type="NCBI Taxonomy" id="44442"/>
    <lineage>
        <taxon>Eukaryota</taxon>
        <taxon>Fungi</taxon>
        <taxon>Fungi incertae sedis</taxon>
        <taxon>Mucoromycota</taxon>
        <taxon>Mucoromycotina</taxon>
        <taxon>Umbelopsidomycetes</taxon>
        <taxon>Umbelopsidales</taxon>
        <taxon>Umbelopsidaceae</taxon>
        <taxon>Umbelopsis</taxon>
    </lineage>
</organism>
<dbReference type="Pfam" id="PF00108">
    <property type="entry name" value="Thiolase_N"/>
    <property type="match status" value="1"/>
</dbReference>
<dbReference type="InterPro" id="IPR020617">
    <property type="entry name" value="Thiolase_C"/>
</dbReference>
<feature type="domain" description="Thiolase N-terminal" evidence="13">
    <location>
        <begin position="32"/>
        <end position="285"/>
    </location>
</feature>
<keyword evidence="8" id="KW-0576">Peroxisome</keyword>
<dbReference type="EMBL" id="JAEPRA010000003">
    <property type="protein sequence ID" value="KAG2187579.1"/>
    <property type="molecule type" value="Genomic_DNA"/>
</dbReference>
<dbReference type="InterPro" id="IPR050215">
    <property type="entry name" value="Thiolase-like_sf_Thiolase"/>
</dbReference>
<keyword evidence="6" id="KW-0809">Transit peptide</keyword>
<keyword evidence="7" id="KW-0443">Lipid metabolism</keyword>
<sequence length="416" mass="43620">MASSRLQQIQTHLAPNASAQKTKVGVKSPEDVVVVSALRTAITKGRKGGFKDMLPEDILSAVLKATLEKTKLDPKLVDDICVGNVAAPGGLATASRMAALHAGFPDTTSLNTTNRQCSSGLQACVQIATAIQSGLIEIGIGAGVESMTQNYFSRNITTSKKLAGESQAAADCLIPMGITSENVASEWNISRLTQDEFSTLSHTKAIAAQKAGYFKDEIVPVTATIVDKDGNEKTIVVDQDEGMREGTSPQTLSKLKPAFKADGTTTAGNASQVSDGAAAVLLMKRKTAHKLGLPILGKYVTSAVVGVPPKVMGIGPAFAIPVAVERAGLKIDDVDIFELNEAFASQAVYTVQKCNIPIEKVNPKGGAIALGHPLGCTGARQVATLFPELKRQNKKIGCTTMCIGSGMGMAAIWERE</sequence>
<proteinExistence type="inferred from homology"/>
<evidence type="ECO:0000313" key="15">
    <source>
        <dbReference type="EMBL" id="KAG2187579.1"/>
    </source>
</evidence>
<dbReference type="PROSITE" id="PS00737">
    <property type="entry name" value="THIOLASE_2"/>
    <property type="match status" value="1"/>
</dbReference>
<comment type="subcellular location">
    <subcellularLocation>
        <location evidence="1">Peroxisome</location>
    </subcellularLocation>
</comment>
<evidence type="ECO:0000256" key="10">
    <source>
        <dbReference type="ARBA" id="ARBA00047605"/>
    </source>
</evidence>
<dbReference type="FunFam" id="3.40.47.10:FF:000010">
    <property type="entry name" value="Acetyl-CoA acetyltransferase (Thiolase)"/>
    <property type="match status" value="1"/>
</dbReference>
<keyword evidence="5" id="KW-0276">Fatty acid metabolism</keyword>
<evidence type="ECO:0000256" key="1">
    <source>
        <dbReference type="ARBA" id="ARBA00004275"/>
    </source>
</evidence>
<dbReference type="OrthoDB" id="5404651at2759"/>
<dbReference type="InterPro" id="IPR016039">
    <property type="entry name" value="Thiolase-like"/>
</dbReference>
<dbReference type="NCBIfam" id="TIGR01930">
    <property type="entry name" value="AcCoA-C-Actrans"/>
    <property type="match status" value="1"/>
</dbReference>
<comment type="pathway">
    <text evidence="2">Lipid metabolism; fatty acid metabolism.</text>
</comment>
<evidence type="ECO:0000256" key="11">
    <source>
        <dbReference type="PIRSR" id="PIRSR000429-1"/>
    </source>
</evidence>
<dbReference type="Proteomes" id="UP000612746">
    <property type="component" value="Unassembled WGS sequence"/>
</dbReference>
<feature type="domain" description="Thiolase C-terminal" evidence="14">
    <location>
        <begin position="294"/>
        <end position="414"/>
    </location>
</feature>
<evidence type="ECO:0000256" key="9">
    <source>
        <dbReference type="ARBA" id="ARBA00023315"/>
    </source>
</evidence>
<feature type="active site" description="Acyl-thioester intermediate" evidence="11">
    <location>
        <position position="117"/>
    </location>
</feature>
<dbReference type="InterPro" id="IPR002155">
    <property type="entry name" value="Thiolase"/>
</dbReference>
<dbReference type="SUPFAM" id="SSF53901">
    <property type="entry name" value="Thiolase-like"/>
    <property type="match status" value="2"/>
</dbReference>
<dbReference type="Pfam" id="PF02803">
    <property type="entry name" value="Thiolase_C"/>
    <property type="match status" value="1"/>
</dbReference>
<protein>
    <submittedName>
        <fullName evidence="15">Uncharacterized protein</fullName>
    </submittedName>
</protein>
<keyword evidence="16" id="KW-1185">Reference proteome</keyword>
<dbReference type="InterPro" id="IPR020613">
    <property type="entry name" value="Thiolase_CS"/>
</dbReference>